<dbReference type="AlphaFoldDB" id="A0A4S8HF18"/>
<evidence type="ECO:0000313" key="2">
    <source>
        <dbReference type="EMBL" id="THU32064.1"/>
    </source>
</evidence>
<dbReference type="Pfam" id="PF13302">
    <property type="entry name" value="Acetyltransf_3"/>
    <property type="match status" value="1"/>
</dbReference>
<organism evidence="2 3">
    <name type="scientific">Niastella caeni</name>
    <dbReference type="NCBI Taxonomy" id="2569763"/>
    <lineage>
        <taxon>Bacteria</taxon>
        <taxon>Pseudomonadati</taxon>
        <taxon>Bacteroidota</taxon>
        <taxon>Chitinophagia</taxon>
        <taxon>Chitinophagales</taxon>
        <taxon>Chitinophagaceae</taxon>
        <taxon>Niastella</taxon>
    </lineage>
</organism>
<accession>A0A4S8HF18</accession>
<gene>
    <name evidence="2" type="ORF">FAM09_28195</name>
</gene>
<proteinExistence type="predicted"/>
<comment type="caution">
    <text evidence="2">The sequence shown here is derived from an EMBL/GenBank/DDBJ whole genome shotgun (WGS) entry which is preliminary data.</text>
</comment>
<keyword evidence="2" id="KW-0808">Transferase</keyword>
<keyword evidence="3" id="KW-1185">Reference proteome</keyword>
<dbReference type="InterPro" id="IPR000182">
    <property type="entry name" value="GNAT_dom"/>
</dbReference>
<evidence type="ECO:0000259" key="1">
    <source>
        <dbReference type="PROSITE" id="PS51186"/>
    </source>
</evidence>
<evidence type="ECO:0000313" key="3">
    <source>
        <dbReference type="Proteomes" id="UP000306918"/>
    </source>
</evidence>
<dbReference type="SUPFAM" id="SSF55729">
    <property type="entry name" value="Acyl-CoA N-acyltransferases (Nat)"/>
    <property type="match status" value="1"/>
</dbReference>
<dbReference type="OrthoDB" id="9811523at2"/>
<dbReference type="EMBL" id="STFF01000012">
    <property type="protein sequence ID" value="THU32064.1"/>
    <property type="molecule type" value="Genomic_DNA"/>
</dbReference>
<feature type="domain" description="N-acetyltransferase" evidence="1">
    <location>
        <begin position="26"/>
        <end position="181"/>
    </location>
</feature>
<dbReference type="InterPro" id="IPR016181">
    <property type="entry name" value="Acyl_CoA_acyltransferase"/>
</dbReference>
<name>A0A4S8HF18_9BACT</name>
<dbReference type="Proteomes" id="UP000306918">
    <property type="component" value="Unassembled WGS sequence"/>
</dbReference>
<dbReference type="GO" id="GO:0005737">
    <property type="term" value="C:cytoplasm"/>
    <property type="evidence" value="ECO:0007669"/>
    <property type="project" value="TreeGrafter"/>
</dbReference>
<dbReference type="GO" id="GO:0008999">
    <property type="term" value="F:protein-N-terminal-alanine acetyltransferase activity"/>
    <property type="evidence" value="ECO:0007669"/>
    <property type="project" value="TreeGrafter"/>
</dbReference>
<protein>
    <submittedName>
        <fullName evidence="2">GNAT family N-acetyltransferase</fullName>
    </submittedName>
</protein>
<dbReference type="PANTHER" id="PTHR43441:SF12">
    <property type="entry name" value="RIBOSOMAL N-ACETYLTRANSFERASE YDAF-RELATED"/>
    <property type="match status" value="1"/>
</dbReference>
<dbReference type="GO" id="GO:1990189">
    <property type="term" value="F:protein N-terminal-serine acetyltransferase activity"/>
    <property type="evidence" value="ECO:0007669"/>
    <property type="project" value="TreeGrafter"/>
</dbReference>
<dbReference type="InterPro" id="IPR051908">
    <property type="entry name" value="Ribosomal_N-acetyltransferase"/>
</dbReference>
<dbReference type="Gene3D" id="3.40.630.30">
    <property type="match status" value="1"/>
</dbReference>
<dbReference type="PROSITE" id="PS51186">
    <property type="entry name" value="GNAT"/>
    <property type="match status" value="1"/>
</dbReference>
<sequence>MLLNMGSKLKVDDSLLLELIDSHHAEILYQLVKINRLHLRKWLPWVDHMRSVEDFRKYINGSKQRYANHTEMGYVIMANHVMIGRLGLYNIDLINKSASIGYWLDKENLGKGIITRCCKVVIDEGFSRLHLNRIEIRAATTNYKSQAIPIRLGFTREGIIRQGEFINNQFIDLCVYSLLKEEWKKFV</sequence>
<reference evidence="2 3" key="1">
    <citation type="submission" date="2019-04" db="EMBL/GenBank/DDBJ databases">
        <title>Niastella caeni sp. nov., isolated from activated sludge.</title>
        <authorList>
            <person name="Sheng M."/>
        </authorList>
    </citation>
    <scope>NUCLEOTIDE SEQUENCE [LARGE SCALE GENOMIC DNA]</scope>
    <source>
        <strain evidence="2 3">HX-2-15</strain>
    </source>
</reference>
<dbReference type="PANTHER" id="PTHR43441">
    <property type="entry name" value="RIBOSOMAL-PROTEIN-SERINE ACETYLTRANSFERASE"/>
    <property type="match status" value="1"/>
</dbReference>